<dbReference type="RefSeq" id="WP_022990778.1">
    <property type="nucleotide sequence ID" value="NZ_CAXQQL010000017.1"/>
</dbReference>
<gene>
    <name evidence="3" type="ORF">DET51_102415</name>
    <name evidence="2" type="ORF">DET64_102415</name>
</gene>
<evidence type="ECO:0000313" key="5">
    <source>
        <dbReference type="Proteomes" id="UP000253065"/>
    </source>
</evidence>
<accession>A0A368V834</accession>
<dbReference type="AlphaFoldDB" id="A0A368V834"/>
<evidence type="ECO:0000313" key="2">
    <source>
        <dbReference type="EMBL" id="RBP76393.1"/>
    </source>
</evidence>
<dbReference type="EMBL" id="QNSA01000002">
    <property type="protein sequence ID" value="RBP76393.1"/>
    <property type="molecule type" value="Genomic_DNA"/>
</dbReference>
<proteinExistence type="predicted"/>
<reference evidence="3 4" key="1">
    <citation type="submission" date="2018-07" db="EMBL/GenBank/DDBJ databases">
        <title>Freshwater and sediment microbial communities from various areas in North America, analyzing microbe dynamics in response to fracking.</title>
        <authorList>
            <person name="Lamendella R."/>
        </authorList>
    </citation>
    <scope>NUCLEOTIDE SEQUENCE [LARGE SCALE GENOMIC DNA]</scope>
    <source>
        <strain evidence="3 4">114E</strain>
        <strain evidence="2 5">114E_o</strain>
    </source>
</reference>
<keyword evidence="5" id="KW-1185">Reference proteome</keyword>
<dbReference type="Proteomes" id="UP000253065">
    <property type="component" value="Unassembled WGS sequence"/>
</dbReference>
<dbReference type="Proteomes" id="UP000252795">
    <property type="component" value="Unassembled WGS sequence"/>
</dbReference>
<organism evidence="3 4">
    <name type="scientific">Marinobacter nauticus</name>
    <name type="common">Marinobacter hydrocarbonoclasticus</name>
    <name type="synonym">Marinobacter aquaeolei</name>
    <dbReference type="NCBI Taxonomy" id="2743"/>
    <lineage>
        <taxon>Bacteria</taxon>
        <taxon>Pseudomonadati</taxon>
        <taxon>Pseudomonadota</taxon>
        <taxon>Gammaproteobacteria</taxon>
        <taxon>Pseudomonadales</taxon>
        <taxon>Marinobacteraceae</taxon>
        <taxon>Marinobacter</taxon>
    </lineage>
</organism>
<name>A0A368V834_MARNT</name>
<evidence type="ECO:0000313" key="3">
    <source>
        <dbReference type="EMBL" id="RCW37266.1"/>
    </source>
</evidence>
<dbReference type="EMBL" id="QPJB01000002">
    <property type="protein sequence ID" value="RCW37266.1"/>
    <property type="molecule type" value="Genomic_DNA"/>
</dbReference>
<evidence type="ECO:0000313" key="4">
    <source>
        <dbReference type="Proteomes" id="UP000252795"/>
    </source>
</evidence>
<comment type="caution">
    <text evidence="3">The sequence shown here is derived from an EMBL/GenBank/DDBJ whole genome shotgun (WGS) entry which is preliminary data.</text>
</comment>
<feature type="region of interest" description="Disordered" evidence="1">
    <location>
        <begin position="21"/>
        <end position="56"/>
    </location>
</feature>
<sequence>MSTVELIEQWLEKCDLAHQAQTRYDRDPTPTNYSRLKRAQEERGAVERRMAPLAGA</sequence>
<evidence type="ECO:0000256" key="1">
    <source>
        <dbReference type="SAM" id="MobiDB-lite"/>
    </source>
</evidence>
<protein>
    <submittedName>
        <fullName evidence="3">Uncharacterized protein</fullName>
    </submittedName>
</protein>
<feature type="compositionally biased region" description="Basic and acidic residues" evidence="1">
    <location>
        <begin position="38"/>
        <end position="50"/>
    </location>
</feature>